<dbReference type="InterPro" id="IPR001789">
    <property type="entry name" value="Sig_transdc_resp-reg_receiver"/>
</dbReference>
<dbReference type="GO" id="GO:0000156">
    <property type="term" value="F:phosphorelay response regulator activity"/>
    <property type="evidence" value="ECO:0007669"/>
    <property type="project" value="TreeGrafter"/>
</dbReference>
<proteinExistence type="predicted"/>
<dbReference type="GO" id="GO:0032993">
    <property type="term" value="C:protein-DNA complex"/>
    <property type="evidence" value="ECO:0007669"/>
    <property type="project" value="TreeGrafter"/>
</dbReference>
<dbReference type="GO" id="GO:0005829">
    <property type="term" value="C:cytosol"/>
    <property type="evidence" value="ECO:0007669"/>
    <property type="project" value="TreeGrafter"/>
</dbReference>
<reference evidence="12" key="1">
    <citation type="journal article" date="2019" name="Int. J. Syst. Evol. Microbiol.">
        <title>The Global Catalogue of Microorganisms (GCM) 10K type strain sequencing project: providing services to taxonomists for standard genome sequencing and annotation.</title>
        <authorList>
            <consortium name="The Broad Institute Genomics Platform"/>
            <consortium name="The Broad Institute Genome Sequencing Center for Infectious Disease"/>
            <person name="Wu L."/>
            <person name="Ma J."/>
        </authorList>
    </citation>
    <scope>NUCLEOTIDE SEQUENCE [LARGE SCALE GENOMIC DNA]</scope>
    <source>
        <strain evidence="12">CGMCC 1.14993</strain>
    </source>
</reference>
<evidence type="ECO:0000256" key="2">
    <source>
        <dbReference type="ARBA" id="ARBA00022553"/>
    </source>
</evidence>
<dbReference type="AlphaFoldDB" id="A0A8J3AIU5"/>
<evidence type="ECO:0000256" key="4">
    <source>
        <dbReference type="ARBA" id="ARBA00023015"/>
    </source>
</evidence>
<gene>
    <name evidence="11" type="ORF">GCM10007380_27420</name>
</gene>
<feature type="DNA-binding region" description="OmpR/PhoB-type" evidence="8">
    <location>
        <begin position="137"/>
        <end position="234"/>
    </location>
</feature>
<dbReference type="InterPro" id="IPR036388">
    <property type="entry name" value="WH-like_DNA-bd_sf"/>
</dbReference>
<dbReference type="CDD" id="cd00383">
    <property type="entry name" value="trans_reg_C"/>
    <property type="match status" value="1"/>
</dbReference>
<dbReference type="InterPro" id="IPR001867">
    <property type="entry name" value="OmpR/PhoB-type_DNA-bd"/>
</dbReference>
<dbReference type="InterPro" id="IPR011006">
    <property type="entry name" value="CheY-like_superfamily"/>
</dbReference>
<dbReference type="PROSITE" id="PS51755">
    <property type="entry name" value="OMPR_PHOB"/>
    <property type="match status" value="1"/>
</dbReference>
<comment type="caution">
    <text evidence="11">The sequence shown here is derived from an EMBL/GenBank/DDBJ whole genome shotgun (WGS) entry which is preliminary data.</text>
</comment>
<keyword evidence="2 7" id="KW-0597">Phosphoprotein</keyword>
<dbReference type="PANTHER" id="PTHR48111">
    <property type="entry name" value="REGULATOR OF RPOS"/>
    <property type="match status" value="1"/>
</dbReference>
<evidence type="ECO:0000256" key="3">
    <source>
        <dbReference type="ARBA" id="ARBA00023012"/>
    </source>
</evidence>
<keyword evidence="6" id="KW-0804">Transcription</keyword>
<dbReference type="SMART" id="SM00862">
    <property type="entry name" value="Trans_reg_C"/>
    <property type="match status" value="1"/>
</dbReference>
<keyword evidence="4" id="KW-0805">Transcription regulation</keyword>
<keyword evidence="12" id="KW-1185">Reference proteome</keyword>
<dbReference type="Gene3D" id="6.10.250.690">
    <property type="match status" value="1"/>
</dbReference>
<dbReference type="GO" id="GO:0000976">
    <property type="term" value="F:transcription cis-regulatory region binding"/>
    <property type="evidence" value="ECO:0007669"/>
    <property type="project" value="TreeGrafter"/>
</dbReference>
<keyword evidence="3" id="KW-0902">Two-component regulatory system</keyword>
<dbReference type="Gene3D" id="3.40.50.2300">
    <property type="match status" value="1"/>
</dbReference>
<sequence length="237" mass="27198">MDLGERMQEKILIVDDEKSILDPLSYAFKREGFIVETAVNGIDALSKVPIFKPDIMISDIMMPEMNGLDLCKQIENKDGMGIILLTAKDDIIDRVLGLEFGADDYITKPFDIRELLARTRSLLRRLKKSSHIEEQKIKVITIQELMINLEQRKVSISGISIELTPKEFDLLALLATNIERIFRRDDLLDLVWGIEYIGGTRTVDIHIQRLRKKLGKEHQHFIQTVFGIGYKMSGEIK</sequence>
<evidence type="ECO:0000256" key="6">
    <source>
        <dbReference type="ARBA" id="ARBA00023163"/>
    </source>
</evidence>
<dbReference type="GO" id="GO:0006355">
    <property type="term" value="P:regulation of DNA-templated transcription"/>
    <property type="evidence" value="ECO:0007669"/>
    <property type="project" value="InterPro"/>
</dbReference>
<feature type="domain" description="Response regulatory" evidence="9">
    <location>
        <begin position="10"/>
        <end position="123"/>
    </location>
</feature>
<evidence type="ECO:0000259" key="10">
    <source>
        <dbReference type="PROSITE" id="PS51755"/>
    </source>
</evidence>
<evidence type="ECO:0000256" key="8">
    <source>
        <dbReference type="PROSITE-ProRule" id="PRU01091"/>
    </source>
</evidence>
<feature type="modified residue" description="4-aspartylphosphate" evidence="7">
    <location>
        <position position="59"/>
    </location>
</feature>
<dbReference type="Gene3D" id="1.10.10.10">
    <property type="entry name" value="Winged helix-like DNA-binding domain superfamily/Winged helix DNA-binding domain"/>
    <property type="match status" value="1"/>
</dbReference>
<dbReference type="FunFam" id="1.10.10.10:FF:000018">
    <property type="entry name" value="DNA-binding response regulator ResD"/>
    <property type="match status" value="1"/>
</dbReference>
<evidence type="ECO:0000256" key="5">
    <source>
        <dbReference type="ARBA" id="ARBA00023125"/>
    </source>
</evidence>
<dbReference type="SUPFAM" id="SSF46894">
    <property type="entry name" value="C-terminal effector domain of the bipartite response regulators"/>
    <property type="match status" value="1"/>
</dbReference>
<dbReference type="InterPro" id="IPR016032">
    <property type="entry name" value="Sig_transdc_resp-reg_C-effctor"/>
</dbReference>
<dbReference type="InterPro" id="IPR039420">
    <property type="entry name" value="WalR-like"/>
</dbReference>
<dbReference type="PROSITE" id="PS50110">
    <property type="entry name" value="RESPONSE_REGULATORY"/>
    <property type="match status" value="1"/>
</dbReference>
<evidence type="ECO:0000313" key="11">
    <source>
        <dbReference type="EMBL" id="GGI15327.1"/>
    </source>
</evidence>
<evidence type="ECO:0000256" key="7">
    <source>
        <dbReference type="PROSITE-ProRule" id="PRU00169"/>
    </source>
</evidence>
<protein>
    <submittedName>
        <fullName evidence="11">DNA-binding response regulator</fullName>
    </submittedName>
</protein>
<dbReference type="EMBL" id="BMHB01000001">
    <property type="protein sequence ID" value="GGI15327.1"/>
    <property type="molecule type" value="Genomic_DNA"/>
</dbReference>
<name>A0A8J3AIU5_9BACI</name>
<evidence type="ECO:0000256" key="1">
    <source>
        <dbReference type="ARBA" id="ARBA00004496"/>
    </source>
</evidence>
<dbReference type="Pfam" id="PF00072">
    <property type="entry name" value="Response_reg"/>
    <property type="match status" value="1"/>
</dbReference>
<accession>A0A8J3AIU5</accession>
<dbReference type="PANTHER" id="PTHR48111:SF73">
    <property type="entry name" value="ALKALINE PHOSPHATASE SYNTHESIS TRANSCRIPTIONAL REGULATORY PROTEIN PHOP"/>
    <property type="match status" value="1"/>
</dbReference>
<evidence type="ECO:0000259" key="9">
    <source>
        <dbReference type="PROSITE" id="PS50110"/>
    </source>
</evidence>
<comment type="subcellular location">
    <subcellularLocation>
        <location evidence="1">Cytoplasm</location>
    </subcellularLocation>
</comment>
<dbReference type="Pfam" id="PF00486">
    <property type="entry name" value="Trans_reg_C"/>
    <property type="match status" value="1"/>
</dbReference>
<dbReference type="SMART" id="SM00448">
    <property type="entry name" value="REC"/>
    <property type="match status" value="1"/>
</dbReference>
<feature type="domain" description="OmpR/PhoB-type" evidence="10">
    <location>
        <begin position="137"/>
        <end position="234"/>
    </location>
</feature>
<dbReference type="SUPFAM" id="SSF52172">
    <property type="entry name" value="CheY-like"/>
    <property type="match status" value="1"/>
</dbReference>
<dbReference type="Proteomes" id="UP000626244">
    <property type="component" value="Unassembled WGS sequence"/>
</dbReference>
<keyword evidence="5 8" id="KW-0238">DNA-binding</keyword>
<organism evidence="11 12">
    <name type="scientific">Gottfriedia solisilvae</name>
    <dbReference type="NCBI Taxonomy" id="1516104"/>
    <lineage>
        <taxon>Bacteria</taxon>
        <taxon>Bacillati</taxon>
        <taxon>Bacillota</taxon>
        <taxon>Bacilli</taxon>
        <taxon>Bacillales</taxon>
        <taxon>Bacillaceae</taxon>
        <taxon>Gottfriedia</taxon>
    </lineage>
</organism>
<evidence type="ECO:0000313" key="12">
    <source>
        <dbReference type="Proteomes" id="UP000626244"/>
    </source>
</evidence>